<evidence type="ECO:0000313" key="2">
    <source>
        <dbReference type="Proteomes" id="UP000322873"/>
    </source>
</evidence>
<accession>A0A5M9JIU6</accession>
<dbReference type="Proteomes" id="UP000322873">
    <property type="component" value="Unassembled WGS sequence"/>
</dbReference>
<name>A0A5M9JIU6_MONFR</name>
<evidence type="ECO:0000313" key="1">
    <source>
        <dbReference type="EMBL" id="KAA8569374.1"/>
    </source>
</evidence>
<gene>
    <name evidence="1" type="ORF">EYC84_001022</name>
</gene>
<organism evidence="1 2">
    <name type="scientific">Monilinia fructicola</name>
    <name type="common">Brown rot fungus</name>
    <name type="synonym">Ciboria fructicola</name>
    <dbReference type="NCBI Taxonomy" id="38448"/>
    <lineage>
        <taxon>Eukaryota</taxon>
        <taxon>Fungi</taxon>
        <taxon>Dikarya</taxon>
        <taxon>Ascomycota</taxon>
        <taxon>Pezizomycotina</taxon>
        <taxon>Leotiomycetes</taxon>
        <taxon>Helotiales</taxon>
        <taxon>Sclerotiniaceae</taxon>
        <taxon>Monilinia</taxon>
    </lineage>
</organism>
<sequence>MSLRDRGSVFYGDVMICAARAAKSRREKKGQEEKEEEEKKVMARIRSRLGRVFGGCGRFGMILSGGGGRWRNVVNGEQINRQMFRDINQQGIRRGRIIRWSLLGAIEVEGGFGNEGFATPVAYALGIRGE</sequence>
<protein>
    <submittedName>
        <fullName evidence="1">Uncharacterized protein</fullName>
    </submittedName>
</protein>
<dbReference type="EMBL" id="VICG01000008">
    <property type="protein sequence ID" value="KAA8569374.1"/>
    <property type="molecule type" value="Genomic_DNA"/>
</dbReference>
<comment type="caution">
    <text evidence="1">The sequence shown here is derived from an EMBL/GenBank/DDBJ whole genome shotgun (WGS) entry which is preliminary data.</text>
</comment>
<reference evidence="1 2" key="1">
    <citation type="submission" date="2019-06" db="EMBL/GenBank/DDBJ databases">
        <title>Genome Sequence of the Brown Rot Fungal Pathogen Monilinia fructicola.</title>
        <authorList>
            <person name="De Miccolis Angelini R.M."/>
            <person name="Landi L."/>
            <person name="Abate D."/>
            <person name="Pollastro S."/>
            <person name="Romanazzi G."/>
            <person name="Faretra F."/>
        </authorList>
    </citation>
    <scope>NUCLEOTIDE SEQUENCE [LARGE SCALE GENOMIC DNA]</scope>
    <source>
        <strain evidence="1 2">Mfrc123</strain>
    </source>
</reference>
<keyword evidence="2" id="KW-1185">Reference proteome</keyword>
<proteinExistence type="predicted"/>
<dbReference type="AlphaFoldDB" id="A0A5M9JIU6"/>